<feature type="domain" description="Glycoside hydrolase family 2 catalytic" evidence="5">
    <location>
        <begin position="309"/>
        <end position="441"/>
    </location>
</feature>
<evidence type="ECO:0000256" key="2">
    <source>
        <dbReference type="ARBA" id="ARBA00022801"/>
    </source>
</evidence>
<sequence length="568" mass="65122">MVQIPRKEYPRPQFERENWLNLNGEWAFEMDNGRSGEARGLYQEGAALADKILVPFCPESELSGIGHKDFMYGVWYKRTVSLTEAQLSGRVILHFGAVDYHCKAYVNGVLAGEHKGGYVSFAFDVTALLRPGANEITVYAEDNTRDRLIPSGKQSHEFKSFGCFYTRTTGIWQTVWMEFLPTEHIERVKYHPNIADGSVTVEAALCGTGDFKAEIFFADEKMGEYTAENADGTLHFTVALKEKHLWEVGCGNLYDVRFTFGADKVKSYFGLREVRLDGHKFLINGKSVFQRLVLDQGFYPDGIYTAPSDEALENDIKLSLAVGFNGARLHEKIFEERFLYHADRLGYIVWGEFPNWGLDPSYADSIYGILPEWVEELQRDFNHPAIVGWCPYNETWDQDGRKQFDDALALVYQVTKAFDPTRPCIDTSGNFHVATDIFCVHDYEQDPDIFKDHYDKLMTEGKLFDNHEKRQTYRGEATFVSEYGGIAWSQDESGWGYGNGPKTGEEFIDRFRRLTDALLDNREMFGLCYTQLTDVEQEQNGLYTYGRKPKFDPEIFRKILSRKAAIED</sequence>
<dbReference type="InterPro" id="IPR006103">
    <property type="entry name" value="Glyco_hydro_2_cat"/>
</dbReference>
<dbReference type="InterPro" id="IPR017853">
    <property type="entry name" value="GH"/>
</dbReference>
<keyword evidence="2" id="KW-0378">Hydrolase</keyword>
<dbReference type="InterPro" id="IPR051913">
    <property type="entry name" value="GH2_Domain-Containing"/>
</dbReference>
<evidence type="ECO:0000313" key="8">
    <source>
        <dbReference type="Proteomes" id="UP001299220"/>
    </source>
</evidence>
<evidence type="ECO:0000256" key="1">
    <source>
        <dbReference type="ARBA" id="ARBA00007401"/>
    </source>
</evidence>
<accession>A0ABS9CL08</accession>
<proteinExistence type="inferred from homology"/>
<keyword evidence="3" id="KW-0326">Glycosidase</keyword>
<dbReference type="InterPro" id="IPR013783">
    <property type="entry name" value="Ig-like_fold"/>
</dbReference>
<dbReference type="PANTHER" id="PTHR42732">
    <property type="entry name" value="BETA-GALACTOSIDASE"/>
    <property type="match status" value="1"/>
</dbReference>
<comment type="caution">
    <text evidence="7">The sequence shown here is derived from an EMBL/GenBank/DDBJ whole genome shotgun (WGS) entry which is preliminary data.</text>
</comment>
<evidence type="ECO:0000313" key="7">
    <source>
        <dbReference type="EMBL" id="MCF2651475.1"/>
    </source>
</evidence>
<evidence type="ECO:0000259" key="6">
    <source>
        <dbReference type="Pfam" id="PF02837"/>
    </source>
</evidence>
<evidence type="ECO:0000256" key="3">
    <source>
        <dbReference type="ARBA" id="ARBA00023295"/>
    </source>
</evidence>
<dbReference type="SUPFAM" id="SSF51445">
    <property type="entry name" value="(Trans)glycosidases"/>
    <property type="match status" value="1"/>
</dbReference>
<evidence type="ECO:0000259" key="4">
    <source>
        <dbReference type="Pfam" id="PF00703"/>
    </source>
</evidence>
<dbReference type="InterPro" id="IPR008979">
    <property type="entry name" value="Galactose-bd-like_sf"/>
</dbReference>
<comment type="similarity">
    <text evidence="1">Belongs to the glycosyl hydrolase 2 family.</text>
</comment>
<protein>
    <submittedName>
        <fullName evidence="7">Beta-galactosidase</fullName>
    </submittedName>
</protein>
<dbReference type="Proteomes" id="UP001299220">
    <property type="component" value="Unassembled WGS sequence"/>
</dbReference>
<dbReference type="Pfam" id="PF00703">
    <property type="entry name" value="Glyco_hydro_2"/>
    <property type="match status" value="1"/>
</dbReference>
<dbReference type="Pfam" id="PF02836">
    <property type="entry name" value="Glyco_hydro_2_C"/>
    <property type="match status" value="1"/>
</dbReference>
<feature type="domain" description="Glycoside hydrolase family 2 immunoglobulin-like beta-sandwich" evidence="4">
    <location>
        <begin position="184"/>
        <end position="272"/>
    </location>
</feature>
<dbReference type="PANTHER" id="PTHR42732:SF3">
    <property type="entry name" value="HYDROLASE"/>
    <property type="match status" value="1"/>
</dbReference>
<dbReference type="InterPro" id="IPR036156">
    <property type="entry name" value="Beta-gal/glucu_dom_sf"/>
</dbReference>
<dbReference type="InterPro" id="IPR006104">
    <property type="entry name" value="Glyco_hydro_2_N"/>
</dbReference>
<dbReference type="EMBL" id="JAFBIT010000001">
    <property type="protein sequence ID" value="MCF2651475.1"/>
    <property type="molecule type" value="Genomic_DNA"/>
</dbReference>
<keyword evidence="8" id="KW-1185">Reference proteome</keyword>
<dbReference type="Gene3D" id="2.60.40.10">
    <property type="entry name" value="Immunoglobulins"/>
    <property type="match status" value="1"/>
</dbReference>
<dbReference type="SUPFAM" id="SSF49303">
    <property type="entry name" value="beta-Galactosidase/glucuronidase domain"/>
    <property type="match status" value="1"/>
</dbReference>
<organism evidence="7 8">
    <name type="scientific">Anaeromassilibacillus senegalensis</name>
    <dbReference type="NCBI Taxonomy" id="1673717"/>
    <lineage>
        <taxon>Bacteria</taxon>
        <taxon>Bacillati</taxon>
        <taxon>Bacillota</taxon>
        <taxon>Clostridia</taxon>
        <taxon>Eubacteriales</taxon>
        <taxon>Acutalibacteraceae</taxon>
        <taxon>Anaeromassilibacillus</taxon>
    </lineage>
</organism>
<gene>
    <name evidence="7" type="ORF">JQM67_02485</name>
</gene>
<dbReference type="Pfam" id="PF02837">
    <property type="entry name" value="Glyco_hydro_2_N"/>
    <property type="match status" value="1"/>
</dbReference>
<name>A0ABS9CL08_9FIRM</name>
<dbReference type="InterPro" id="IPR006102">
    <property type="entry name" value="Ig-like_GH2"/>
</dbReference>
<reference evidence="7 8" key="1">
    <citation type="submission" date="2020-12" db="EMBL/GenBank/DDBJ databases">
        <title>Whole genome sequences of gut porcine anaerobes.</title>
        <authorList>
            <person name="Kubasova T."/>
            <person name="Jahodarova E."/>
            <person name="Rychlik I."/>
        </authorList>
    </citation>
    <scope>NUCLEOTIDE SEQUENCE [LARGE SCALE GENOMIC DNA]</scope>
    <source>
        <strain evidence="7 8">An867</strain>
    </source>
</reference>
<dbReference type="Gene3D" id="2.60.120.260">
    <property type="entry name" value="Galactose-binding domain-like"/>
    <property type="match status" value="1"/>
</dbReference>
<dbReference type="Gene3D" id="3.20.20.80">
    <property type="entry name" value="Glycosidases"/>
    <property type="match status" value="1"/>
</dbReference>
<evidence type="ECO:0000259" key="5">
    <source>
        <dbReference type="Pfam" id="PF02836"/>
    </source>
</evidence>
<dbReference type="SUPFAM" id="SSF49785">
    <property type="entry name" value="Galactose-binding domain-like"/>
    <property type="match status" value="1"/>
</dbReference>
<feature type="domain" description="Glycosyl hydrolases family 2 sugar binding" evidence="6">
    <location>
        <begin position="74"/>
        <end position="139"/>
    </location>
</feature>